<dbReference type="Proteomes" id="UP000034816">
    <property type="component" value="Unassembled WGS sequence"/>
</dbReference>
<dbReference type="AlphaFoldDB" id="A0A0G0C927"/>
<evidence type="ECO:0000313" key="2">
    <source>
        <dbReference type="Proteomes" id="UP000034816"/>
    </source>
</evidence>
<comment type="caution">
    <text evidence="1">The sequence shown here is derived from an EMBL/GenBank/DDBJ whole genome shotgun (WGS) entry which is preliminary data.</text>
</comment>
<reference evidence="1 2" key="1">
    <citation type="journal article" date="2015" name="Nature">
        <title>rRNA introns, odd ribosomes, and small enigmatic genomes across a large radiation of phyla.</title>
        <authorList>
            <person name="Brown C.T."/>
            <person name="Hug L.A."/>
            <person name="Thomas B.C."/>
            <person name="Sharon I."/>
            <person name="Castelle C.J."/>
            <person name="Singh A."/>
            <person name="Wilkins M.J."/>
            <person name="Williams K.H."/>
            <person name="Banfield J.F."/>
        </authorList>
    </citation>
    <scope>NUCLEOTIDE SEQUENCE [LARGE SCALE GENOMIC DNA]</scope>
</reference>
<name>A0A0G0C927_9BACT</name>
<proteinExistence type="predicted"/>
<sequence>MKRYEDVKQGEEWRLRVDNILRTLILNSKHPEIEIKGPEVIKKLNVKEIVQLNNQNNRIIRDSLLSMGLTRMIRNRLNGKYFLVEYRNGEDQLYLKCPSEIDDEDKAITFFGNRYIFPILLDKNKIPIKCWDFIQVKDIPKTKKYFKMSKSKGNTNRLSILNYPIKNPHNIEKRNGFNLLGIPEIIDQIFEIINKSYLEV</sequence>
<gene>
    <name evidence="1" type="ORF">UR73_C0013G0006</name>
</gene>
<evidence type="ECO:0000313" key="1">
    <source>
        <dbReference type="EMBL" id="KKP77708.1"/>
    </source>
</evidence>
<accession>A0A0G0C927</accession>
<organism evidence="1 2">
    <name type="scientific">candidate division WS6 bacterium GW2011_GWF1_35_23</name>
    <dbReference type="NCBI Taxonomy" id="1619097"/>
    <lineage>
        <taxon>Bacteria</taxon>
        <taxon>Candidatus Dojkabacteria</taxon>
    </lineage>
</organism>
<protein>
    <submittedName>
        <fullName evidence="1">Uncharacterized protein</fullName>
    </submittedName>
</protein>
<dbReference type="EMBL" id="LBQH01000013">
    <property type="protein sequence ID" value="KKP77708.1"/>
    <property type="molecule type" value="Genomic_DNA"/>
</dbReference>